<reference evidence="4 5" key="1">
    <citation type="submission" date="2024-03" db="EMBL/GenBank/DDBJ databases">
        <title>Complete genome sequence of the green alga Chloropicon roscoffensis RCC1871.</title>
        <authorList>
            <person name="Lemieux C."/>
            <person name="Pombert J.-F."/>
            <person name="Otis C."/>
            <person name="Turmel M."/>
        </authorList>
    </citation>
    <scope>NUCLEOTIDE SEQUENCE [LARGE SCALE GENOMIC DNA]</scope>
    <source>
        <strain evidence="4 5">RCC1871</strain>
    </source>
</reference>
<dbReference type="InterPro" id="IPR013517">
    <property type="entry name" value="FG-GAP"/>
</dbReference>
<dbReference type="Gene3D" id="2.130.10.130">
    <property type="entry name" value="Integrin alpha, N-terminal"/>
    <property type="match status" value="1"/>
</dbReference>
<sequence>MGDGGGDRCKLMRSRRPSAATAVLGLLALSLLTNNIGQAQAQEYTEEVPGPHGLIVTSTTSLQGDTLEVEWNVPYCDLVGMEYTGEVGSCQPNCLPVDEIYRAQYDRSPVYDFEVEVQREVGHPPSWENVMTFPVETSYLGCVARLQNAQSFFDNDTDPETSPKWGGGFYKDYRGASYRRPTKTVIEGLQPWVEYHVRVRSVLKAQSTAQDSPPAIGSKSARAAQVTATPVPTPTGSGEAQMSMSSLLVAYTAQKALSCRMAKDDFLNCLEASLEDILPWSTRSMAEPKTNKVILGDFTGNGTEDDLVLINWDGTNHIILGHDGAIREEETEFPIGVRYLSLPHRDLAQNELNSMGGVALDANGDGKLDVYVTNFGSENELLISEGYTHYGDSGAVDPSLSFVLADGGDATFFSGDDSSGAVSMDCNGDGAPDLFVLNRNGPNRIYVNDGSGSFTTRQGPISADNGRMSQDAVAFDCRGDGTLCLYVANGPGTTPNELWVSSGDCDFEELDAGDATATKETSDYNWMYAQLDSGLNPDGVCCSSTSVIAEDLNGDGVLDLYVTNHGRPNDLFFNFGQDGPNQLNFVAADAVAGGKINDAVRIGIYTHEAVAVDIDNDGDLDIYMANEMEKNQLLVNDGTGVFTKIDQISALVQGDSEATLSTSVVALKSVKHVGPYSHHYHDFFVGHHGINMHIVAEPLQRKDIIAKYEQGGADPADFSTLMYSNFKEDSGGDLTSGSLASSFALALDYNGDGINDVLVLNSVEHNRLFVNNGAGIFSESEVGSFLFQGSNETKPVHAVVVDMGDGNQGVFIVNEEGPNQLTKSVRYENGSLGWEPVPQEDVSMRDDRSSQAVAFDADGDGNEDIFVVNYEQSNEMLRNNGDGTFSSVDAGDFTSNYADYVSLSVTAGDFNGDGHIDLFVTSDYLNEWPQLFLNDGAGSFQSANDDWSRFQKFWLPHGFVTFAHDVDGDGLTDIILGGGDHYSDLVILFNQGEGFFNVTKNNLHTATSWNDERTGCGWLAALDADNNGAVDILYHDSTHLKLCYNDGNGNFGEACEVFGLGNLDDSWTKSIVADFDGDGDMDIFVVVPRYDSSKIWNPITFSSSSQRFGVELTGSFFHPLPFFHHHEA</sequence>
<evidence type="ECO:0000313" key="5">
    <source>
        <dbReference type="Proteomes" id="UP001472866"/>
    </source>
</evidence>
<dbReference type="PANTHER" id="PTHR46580:SF4">
    <property type="entry name" value="ATP_GTP-BINDING PROTEIN"/>
    <property type="match status" value="1"/>
</dbReference>
<dbReference type="InterPro" id="IPR028994">
    <property type="entry name" value="Integrin_alpha_N"/>
</dbReference>
<dbReference type="EMBL" id="CP151505">
    <property type="protein sequence ID" value="WZN62252.1"/>
    <property type="molecule type" value="Genomic_DNA"/>
</dbReference>
<evidence type="ECO:0000313" key="4">
    <source>
        <dbReference type="EMBL" id="WZN62252.1"/>
    </source>
</evidence>
<evidence type="ECO:0000256" key="2">
    <source>
        <dbReference type="SAM" id="MobiDB-lite"/>
    </source>
</evidence>
<dbReference type="SUPFAM" id="SSF69318">
    <property type="entry name" value="Integrin alpha N-terminal domain"/>
    <property type="match status" value="2"/>
</dbReference>
<evidence type="ECO:0008006" key="6">
    <source>
        <dbReference type="Google" id="ProtNLM"/>
    </source>
</evidence>
<accession>A0AAX4P8B9</accession>
<dbReference type="Pfam" id="PF13517">
    <property type="entry name" value="FG-GAP_3"/>
    <property type="match status" value="5"/>
</dbReference>
<keyword evidence="1 3" id="KW-0732">Signal</keyword>
<gene>
    <name evidence="4" type="ORF">HKI87_05g37880</name>
</gene>
<evidence type="ECO:0000256" key="1">
    <source>
        <dbReference type="ARBA" id="ARBA00022729"/>
    </source>
</evidence>
<dbReference type="AlphaFoldDB" id="A0AAX4P8B9"/>
<evidence type="ECO:0000256" key="3">
    <source>
        <dbReference type="SAM" id="SignalP"/>
    </source>
</evidence>
<feature type="signal peptide" evidence="3">
    <location>
        <begin position="1"/>
        <end position="41"/>
    </location>
</feature>
<dbReference type="PANTHER" id="PTHR46580">
    <property type="entry name" value="SENSOR KINASE-RELATED"/>
    <property type="match status" value="1"/>
</dbReference>
<protein>
    <recommendedName>
        <fullName evidence="6">Fibronectin type-III domain-containing protein</fullName>
    </recommendedName>
</protein>
<keyword evidence="5" id="KW-1185">Reference proteome</keyword>
<feature type="chain" id="PRO_5043769247" description="Fibronectin type-III domain-containing protein" evidence="3">
    <location>
        <begin position="42"/>
        <end position="1128"/>
    </location>
</feature>
<dbReference type="Proteomes" id="UP001472866">
    <property type="component" value="Chromosome 05"/>
</dbReference>
<feature type="region of interest" description="Disordered" evidence="2">
    <location>
        <begin position="206"/>
        <end position="239"/>
    </location>
</feature>
<organism evidence="4 5">
    <name type="scientific">Chloropicon roscoffensis</name>
    <dbReference type="NCBI Taxonomy" id="1461544"/>
    <lineage>
        <taxon>Eukaryota</taxon>
        <taxon>Viridiplantae</taxon>
        <taxon>Chlorophyta</taxon>
        <taxon>Chloropicophyceae</taxon>
        <taxon>Chloropicales</taxon>
        <taxon>Chloropicaceae</taxon>
        <taxon>Chloropicon</taxon>
    </lineage>
</organism>
<name>A0AAX4P8B9_9CHLO</name>
<proteinExistence type="predicted"/>
<feature type="compositionally biased region" description="Low complexity" evidence="2">
    <location>
        <begin position="221"/>
        <end position="230"/>
    </location>
</feature>